<dbReference type="AlphaFoldDB" id="Q5ATN2"/>
<dbReference type="HOGENOM" id="CLU_1001250_0_0_1"/>
<dbReference type="KEGG" id="ani:ANIA_08348"/>
<dbReference type="EMBL" id="BN001305">
    <property type="protein sequence ID" value="CBF80357.1"/>
    <property type="molecule type" value="Genomic_DNA"/>
</dbReference>
<accession>Q5ATN2</accession>
<keyword evidence="2" id="KW-1185">Reference proteome</keyword>
<dbReference type="RefSeq" id="XP_681617.1">
    <property type="nucleotide sequence ID" value="XM_676525.1"/>
</dbReference>
<sequence>MPKDNEHHVPGHCERPEYVCHREPGSASATVTSLHWEDGAYLDGDVHLERKRLEATQSRFIARCWPTHGDHCRDEIEEIEERIDQHDPMLKLGRREFHPECAPMSLDGDVGLFLGETVVGISHLHDGTPMMDRGEGVATQKMAEMTREMEEKQNGWGIEALCDLKHYYAICHHCDSLIEIHQQALIAFSTSLSHILATYRTDIAAFVGSVVFVAAPSSPGPIRPITRPDKLRLGSTRELIAAGKGLSRRQVGGFEKISYTNGCRDTASDANPQADRKT</sequence>
<dbReference type="VEuPathDB" id="FungiDB:AN8348"/>
<name>Q5ATN2_EMENI</name>
<dbReference type="Proteomes" id="UP000000560">
    <property type="component" value="Chromosome V"/>
</dbReference>
<protein>
    <submittedName>
        <fullName evidence="1">Uncharacterized protein</fullName>
    </submittedName>
</protein>
<reference evidence="2" key="2">
    <citation type="journal article" date="2009" name="Fungal Genet. Biol.">
        <title>The 2008 update of the Aspergillus nidulans genome annotation: a community effort.</title>
        <authorList>
            <person name="Wortman J.R."/>
            <person name="Gilsenan J.M."/>
            <person name="Joardar V."/>
            <person name="Deegan J."/>
            <person name="Clutterbuck J."/>
            <person name="Andersen M.R."/>
            <person name="Archer D."/>
            <person name="Bencina M."/>
            <person name="Braus G."/>
            <person name="Coutinho P."/>
            <person name="von Dohren H."/>
            <person name="Doonan J."/>
            <person name="Driessen A.J."/>
            <person name="Durek P."/>
            <person name="Espeso E."/>
            <person name="Fekete E."/>
            <person name="Flipphi M."/>
            <person name="Estrada C.G."/>
            <person name="Geysens S."/>
            <person name="Goldman G."/>
            <person name="de Groot P.W."/>
            <person name="Hansen K."/>
            <person name="Harris S.D."/>
            <person name="Heinekamp T."/>
            <person name="Helmstaedt K."/>
            <person name="Henrissat B."/>
            <person name="Hofmann G."/>
            <person name="Homan T."/>
            <person name="Horio T."/>
            <person name="Horiuchi H."/>
            <person name="James S."/>
            <person name="Jones M."/>
            <person name="Karaffa L."/>
            <person name="Karanyi Z."/>
            <person name="Kato M."/>
            <person name="Keller N."/>
            <person name="Kelly D.E."/>
            <person name="Kiel J.A."/>
            <person name="Kim J.M."/>
            <person name="van der Klei I.J."/>
            <person name="Klis F.M."/>
            <person name="Kovalchuk A."/>
            <person name="Krasevec N."/>
            <person name="Kubicek C.P."/>
            <person name="Liu B."/>
            <person name="Maccabe A."/>
            <person name="Meyer V."/>
            <person name="Mirabito P."/>
            <person name="Miskei M."/>
            <person name="Mos M."/>
            <person name="Mullins J."/>
            <person name="Nelson D.R."/>
            <person name="Nielsen J."/>
            <person name="Oakley B.R."/>
            <person name="Osmani S.A."/>
            <person name="Pakula T."/>
            <person name="Paszewski A."/>
            <person name="Paulsen I."/>
            <person name="Pilsyk S."/>
            <person name="Pocsi I."/>
            <person name="Punt P.J."/>
            <person name="Ram A.F."/>
            <person name="Ren Q."/>
            <person name="Robellet X."/>
            <person name="Robson G."/>
            <person name="Seiboth B."/>
            <person name="van Solingen P."/>
            <person name="Specht T."/>
            <person name="Sun J."/>
            <person name="Taheri-Talesh N."/>
            <person name="Takeshita N."/>
            <person name="Ussery D."/>
            <person name="vanKuyk P.A."/>
            <person name="Visser H."/>
            <person name="van de Vondervoort P.J."/>
            <person name="de Vries R.P."/>
            <person name="Walton J."/>
            <person name="Xiang X."/>
            <person name="Xiong Y."/>
            <person name="Zeng A.P."/>
            <person name="Brandt B.W."/>
            <person name="Cornell M.J."/>
            <person name="van den Hondel C.A."/>
            <person name="Visser J."/>
            <person name="Oliver S.G."/>
            <person name="Turner G."/>
        </authorList>
    </citation>
    <scope>GENOME REANNOTATION</scope>
    <source>
        <strain evidence="2">FGSC A4 / ATCC 38163 / CBS 112.46 / NRRL 194 / M139</strain>
    </source>
</reference>
<evidence type="ECO:0000313" key="1">
    <source>
        <dbReference type="EMBL" id="CBF80357.1"/>
    </source>
</evidence>
<reference evidence="2" key="1">
    <citation type="journal article" date="2005" name="Nature">
        <title>Sequencing of Aspergillus nidulans and comparative analysis with A. fumigatus and A. oryzae.</title>
        <authorList>
            <person name="Galagan J.E."/>
            <person name="Calvo S.E."/>
            <person name="Cuomo C."/>
            <person name="Ma L.J."/>
            <person name="Wortman J.R."/>
            <person name="Batzoglou S."/>
            <person name="Lee S.I."/>
            <person name="Basturkmen M."/>
            <person name="Spevak C.C."/>
            <person name="Clutterbuck J."/>
            <person name="Kapitonov V."/>
            <person name="Jurka J."/>
            <person name="Scazzocchio C."/>
            <person name="Farman M."/>
            <person name="Butler J."/>
            <person name="Purcell S."/>
            <person name="Harris S."/>
            <person name="Braus G.H."/>
            <person name="Draht O."/>
            <person name="Busch S."/>
            <person name="D'Enfert C."/>
            <person name="Bouchier C."/>
            <person name="Goldman G.H."/>
            <person name="Bell-Pedersen D."/>
            <person name="Griffiths-Jones S."/>
            <person name="Doonan J.H."/>
            <person name="Yu J."/>
            <person name="Vienken K."/>
            <person name="Pain A."/>
            <person name="Freitag M."/>
            <person name="Selker E.U."/>
            <person name="Archer D.B."/>
            <person name="Penalva M.A."/>
            <person name="Oakley B.R."/>
            <person name="Momany M."/>
            <person name="Tanaka T."/>
            <person name="Kumagai T."/>
            <person name="Asai K."/>
            <person name="Machida M."/>
            <person name="Nierman W.C."/>
            <person name="Denning D.W."/>
            <person name="Caddick M."/>
            <person name="Hynes M."/>
            <person name="Paoletti M."/>
            <person name="Fischer R."/>
            <person name="Miller B."/>
            <person name="Dyer P."/>
            <person name="Sachs M.S."/>
            <person name="Osmani S.A."/>
            <person name="Birren B.W."/>
        </authorList>
    </citation>
    <scope>NUCLEOTIDE SEQUENCE [LARGE SCALE GENOMIC DNA]</scope>
    <source>
        <strain evidence="2">FGSC A4 / ATCC 38163 / CBS 112.46 / NRRL 194 / M139</strain>
    </source>
</reference>
<evidence type="ECO:0000313" key="2">
    <source>
        <dbReference type="Proteomes" id="UP000000560"/>
    </source>
</evidence>
<proteinExistence type="predicted"/>
<dbReference type="GeneID" id="2868820"/>
<organism evidence="1 2">
    <name type="scientific">Emericella nidulans (strain FGSC A4 / ATCC 38163 / CBS 112.46 / NRRL 194 / M139)</name>
    <name type="common">Aspergillus nidulans</name>
    <dbReference type="NCBI Taxonomy" id="227321"/>
    <lineage>
        <taxon>Eukaryota</taxon>
        <taxon>Fungi</taxon>
        <taxon>Dikarya</taxon>
        <taxon>Ascomycota</taxon>
        <taxon>Pezizomycotina</taxon>
        <taxon>Eurotiomycetes</taxon>
        <taxon>Eurotiomycetidae</taxon>
        <taxon>Eurotiales</taxon>
        <taxon>Aspergillaceae</taxon>
        <taxon>Aspergillus</taxon>
        <taxon>Aspergillus subgen. Nidulantes</taxon>
    </lineage>
</organism>
<accession>C8VE41</accession>
<gene>
    <name evidence="1" type="ORF">ANIA_08348</name>
</gene>
<dbReference type="InParanoid" id="Q5ATN2"/>